<gene>
    <name evidence="1" type="ORF">MENTE1834_LOCUS5541</name>
</gene>
<dbReference type="EMBL" id="CAVMJV010000004">
    <property type="protein sequence ID" value="CAK5024577.1"/>
    <property type="molecule type" value="Genomic_DNA"/>
</dbReference>
<sequence>MKQDFRKNKFSGNLLNLLGKQPDNHQIAINEILKEADTCGHKRKEGGGHHNISLIKALIQILKQPHLRKAFIIGTLSLQIIVGIWPIIYISTDLLEAHFDANASQYSSFAFICANFVASVIGTCSVEKFGRRPMLIWCGIANTLCLCSYILFDRMTSQRSIFFVNPQFKYGCVFSLIAYGITYGAALGPIAFFITSELVPQRFRSLVQSIVFMTNTIINFVFSFITLPLYEIIDVWSFIPLFIIPSTISICYLIKELPETKGFIFEFILSALLFIRLYFLPLIYLKTCLLSNSLSDFFPSLQLSQRSRAFNTLIC</sequence>
<keyword evidence="2" id="KW-1185">Reference proteome</keyword>
<dbReference type="Proteomes" id="UP001497535">
    <property type="component" value="Unassembled WGS sequence"/>
</dbReference>
<comment type="caution">
    <text evidence="1">The sequence shown here is derived from an EMBL/GenBank/DDBJ whole genome shotgun (WGS) entry which is preliminary data.</text>
</comment>
<organism evidence="1 2">
    <name type="scientific">Meloidogyne enterolobii</name>
    <name type="common">Root-knot nematode worm</name>
    <name type="synonym">Meloidogyne mayaguensis</name>
    <dbReference type="NCBI Taxonomy" id="390850"/>
    <lineage>
        <taxon>Eukaryota</taxon>
        <taxon>Metazoa</taxon>
        <taxon>Ecdysozoa</taxon>
        <taxon>Nematoda</taxon>
        <taxon>Chromadorea</taxon>
        <taxon>Rhabditida</taxon>
        <taxon>Tylenchina</taxon>
        <taxon>Tylenchomorpha</taxon>
        <taxon>Tylenchoidea</taxon>
        <taxon>Meloidogynidae</taxon>
        <taxon>Meloidogyninae</taxon>
        <taxon>Meloidogyne</taxon>
    </lineage>
</organism>
<evidence type="ECO:0000313" key="1">
    <source>
        <dbReference type="EMBL" id="CAK5024577.1"/>
    </source>
</evidence>
<accession>A0ACB0XZU0</accession>
<evidence type="ECO:0000313" key="2">
    <source>
        <dbReference type="Proteomes" id="UP001497535"/>
    </source>
</evidence>
<proteinExistence type="predicted"/>
<name>A0ACB0XZU0_MELEN</name>
<protein>
    <submittedName>
        <fullName evidence="1">Uncharacterized protein</fullName>
    </submittedName>
</protein>
<reference evidence="1" key="1">
    <citation type="submission" date="2023-11" db="EMBL/GenBank/DDBJ databases">
        <authorList>
            <person name="Poullet M."/>
        </authorList>
    </citation>
    <scope>NUCLEOTIDE SEQUENCE</scope>
    <source>
        <strain evidence="1">E1834</strain>
    </source>
</reference>